<dbReference type="InterPro" id="IPR011701">
    <property type="entry name" value="MFS"/>
</dbReference>
<dbReference type="PANTHER" id="PTHR43702">
    <property type="entry name" value="L-FUCOSE-PROTON SYMPORTER"/>
    <property type="match status" value="1"/>
</dbReference>
<dbReference type="GO" id="GO:0005886">
    <property type="term" value="C:plasma membrane"/>
    <property type="evidence" value="ECO:0007669"/>
    <property type="project" value="UniProtKB-SubCell"/>
</dbReference>
<feature type="transmembrane region" description="Helical" evidence="3">
    <location>
        <begin position="94"/>
        <end position="113"/>
    </location>
</feature>
<dbReference type="PANTHER" id="PTHR43702:SF3">
    <property type="entry name" value="PROTEIN TSGA"/>
    <property type="match status" value="1"/>
</dbReference>
<dbReference type="InterPro" id="IPR050375">
    <property type="entry name" value="MFS_TsgA-like"/>
</dbReference>
<protein>
    <submittedName>
        <fullName evidence="4">Major facilitator superfamily domain-containing protein</fullName>
    </submittedName>
</protein>
<evidence type="ECO:0000256" key="1">
    <source>
        <dbReference type="ARBA" id="ARBA00004429"/>
    </source>
</evidence>
<feature type="transmembrane region" description="Helical" evidence="3">
    <location>
        <begin position="25"/>
        <end position="46"/>
    </location>
</feature>
<feature type="transmembrane region" description="Helical" evidence="3">
    <location>
        <begin position="66"/>
        <end position="87"/>
    </location>
</feature>
<gene>
    <name evidence="4" type="ORF">DB88DRAFT_545106</name>
</gene>
<evidence type="ECO:0000313" key="4">
    <source>
        <dbReference type="EMBL" id="KAK1925427.1"/>
    </source>
</evidence>
<sequence length="485" mass="52181">MAGGAVVSGGSGGNPIKNGFIRREYLWAFILVTSLFFLWGFAYGLLDVLNAHFRNVLGITKTQSTGLQAAYFGIGYFAFSPVAGEVLKRRGYKFTIIMGLCLYSIGAIFFWPVAKFAATSNPSAIFGGFVVCTAVIACGLATLEVSANSYVSVMPPHNVANFRLQFSQSFNGVASFTGPLIASKYFFSDEHSTSLGSVQFVYMAVAGMGVFVALLFAFTKLPEVSEEALQAEAEALAEAQGLDSKAAQPFYKQYRAISGFVAQFLYVGAQVTIGAFFLFLSKEAGIPDSQGSRLLSYGLITFTVARFIGTALLSVISAPVLLGIYAVACTIISIMIGSIHGKIGVYLAIVIMFFESIMYPVIFVLSTTGLGRHTRRASALVVMGVSGGAVFPPMQGAISDHFNTRVSFFIVVPCFVYIACWAVYVWNADGRRWGVGGQREIEREIEAAAGGAYPAAAVALSHEGKHVESFEEGNEKQELERVERI</sequence>
<accession>A0AAD9FSM3</accession>
<dbReference type="Proteomes" id="UP001182556">
    <property type="component" value="Unassembled WGS sequence"/>
</dbReference>
<evidence type="ECO:0000256" key="2">
    <source>
        <dbReference type="ARBA" id="ARBA00022475"/>
    </source>
</evidence>
<feature type="transmembrane region" description="Helical" evidence="3">
    <location>
        <begin position="199"/>
        <end position="218"/>
    </location>
</feature>
<dbReference type="Pfam" id="PF07690">
    <property type="entry name" value="MFS_1"/>
    <property type="match status" value="1"/>
</dbReference>
<dbReference type="InterPro" id="IPR036259">
    <property type="entry name" value="MFS_trans_sf"/>
</dbReference>
<dbReference type="SUPFAM" id="SSF103473">
    <property type="entry name" value="MFS general substrate transporter"/>
    <property type="match status" value="1"/>
</dbReference>
<comment type="subcellular location">
    <subcellularLocation>
        <location evidence="1">Cell inner membrane</location>
        <topology evidence="1">Multi-pass membrane protein</topology>
    </subcellularLocation>
</comment>
<comment type="caution">
    <text evidence="4">The sequence shown here is derived from an EMBL/GenBank/DDBJ whole genome shotgun (WGS) entry which is preliminary data.</text>
</comment>
<proteinExistence type="predicted"/>
<evidence type="ECO:0000256" key="3">
    <source>
        <dbReference type="SAM" id="Phobius"/>
    </source>
</evidence>
<feature type="transmembrane region" description="Helical" evidence="3">
    <location>
        <begin position="168"/>
        <end position="187"/>
    </location>
</feature>
<dbReference type="Gene3D" id="1.20.1250.20">
    <property type="entry name" value="MFS general substrate transporter like domains"/>
    <property type="match status" value="2"/>
</dbReference>
<keyword evidence="3" id="KW-0472">Membrane</keyword>
<organism evidence="4 5">
    <name type="scientific">Papiliotrema laurentii</name>
    <name type="common">Cryptococcus laurentii</name>
    <dbReference type="NCBI Taxonomy" id="5418"/>
    <lineage>
        <taxon>Eukaryota</taxon>
        <taxon>Fungi</taxon>
        <taxon>Dikarya</taxon>
        <taxon>Basidiomycota</taxon>
        <taxon>Agaricomycotina</taxon>
        <taxon>Tremellomycetes</taxon>
        <taxon>Tremellales</taxon>
        <taxon>Rhynchogastremaceae</taxon>
        <taxon>Papiliotrema</taxon>
    </lineage>
</organism>
<feature type="transmembrane region" description="Helical" evidence="3">
    <location>
        <begin position="260"/>
        <end position="279"/>
    </location>
</feature>
<feature type="transmembrane region" description="Helical" evidence="3">
    <location>
        <begin position="294"/>
        <end position="313"/>
    </location>
</feature>
<reference evidence="4" key="1">
    <citation type="submission" date="2023-02" db="EMBL/GenBank/DDBJ databases">
        <title>Identification and recombinant expression of a fungal hydrolase from Papiliotrema laurentii that hydrolyzes apple cutin and clears colloidal polyester polyurethane.</title>
        <authorList>
            <consortium name="DOE Joint Genome Institute"/>
            <person name="Roman V.A."/>
            <person name="Bojanowski C."/>
            <person name="Crable B.R."/>
            <person name="Wagner D.N."/>
            <person name="Hung C.S."/>
            <person name="Nadeau L.J."/>
            <person name="Schratz L."/>
            <person name="Haridas S."/>
            <person name="Pangilinan J."/>
            <person name="Lipzen A."/>
            <person name="Na H."/>
            <person name="Yan M."/>
            <person name="Ng V."/>
            <person name="Grigoriev I.V."/>
            <person name="Spatafora J.W."/>
            <person name="Barlow D."/>
            <person name="Biffinger J."/>
            <person name="Kelley-Loughnane N."/>
            <person name="Varaljay V.A."/>
            <person name="Crookes-Goodson W.J."/>
        </authorList>
    </citation>
    <scope>NUCLEOTIDE SEQUENCE</scope>
    <source>
        <strain evidence="4">5307AH</strain>
    </source>
</reference>
<feature type="transmembrane region" description="Helical" evidence="3">
    <location>
        <begin position="345"/>
        <end position="365"/>
    </location>
</feature>
<name>A0AAD9FSM3_PAPLA</name>
<keyword evidence="3" id="KW-1133">Transmembrane helix</keyword>
<feature type="transmembrane region" description="Helical" evidence="3">
    <location>
        <begin position="125"/>
        <end position="147"/>
    </location>
</feature>
<evidence type="ECO:0000313" key="5">
    <source>
        <dbReference type="Proteomes" id="UP001182556"/>
    </source>
</evidence>
<feature type="transmembrane region" description="Helical" evidence="3">
    <location>
        <begin position="377"/>
        <end position="394"/>
    </location>
</feature>
<feature type="transmembrane region" description="Helical" evidence="3">
    <location>
        <begin position="320"/>
        <end position="339"/>
    </location>
</feature>
<keyword evidence="2" id="KW-1003">Cell membrane</keyword>
<dbReference type="GO" id="GO:0022857">
    <property type="term" value="F:transmembrane transporter activity"/>
    <property type="evidence" value="ECO:0007669"/>
    <property type="project" value="InterPro"/>
</dbReference>
<dbReference type="EMBL" id="JAODAN010000003">
    <property type="protein sequence ID" value="KAK1925427.1"/>
    <property type="molecule type" value="Genomic_DNA"/>
</dbReference>
<feature type="transmembrane region" description="Helical" evidence="3">
    <location>
        <begin position="406"/>
        <end position="426"/>
    </location>
</feature>
<dbReference type="AlphaFoldDB" id="A0AAD9FSM3"/>
<keyword evidence="3" id="KW-0812">Transmembrane</keyword>
<keyword evidence="5" id="KW-1185">Reference proteome</keyword>